<evidence type="ECO:0000313" key="1">
    <source>
        <dbReference type="Proteomes" id="UP000035642"/>
    </source>
</evidence>
<proteinExistence type="predicted"/>
<evidence type="ECO:0000313" key="2">
    <source>
        <dbReference type="WBParaSite" id="ACAC_0001205801-mRNA-1"/>
    </source>
</evidence>
<name>A0A0K0DKL2_ANGCA</name>
<accession>A0A0K0DKL2</accession>
<dbReference type="Proteomes" id="UP000035642">
    <property type="component" value="Unassembled WGS sequence"/>
</dbReference>
<dbReference type="WBParaSite" id="ACAC_0001205801-mRNA-1">
    <property type="protein sequence ID" value="ACAC_0001205801-mRNA-1"/>
    <property type="gene ID" value="ACAC_0001205801"/>
</dbReference>
<reference evidence="1" key="1">
    <citation type="submission" date="2012-09" db="EMBL/GenBank/DDBJ databases">
        <authorList>
            <person name="Martin A.A."/>
        </authorList>
    </citation>
    <scope>NUCLEOTIDE SEQUENCE</scope>
</reference>
<organism evidence="1 2">
    <name type="scientific">Angiostrongylus cantonensis</name>
    <name type="common">Rat lungworm</name>
    <dbReference type="NCBI Taxonomy" id="6313"/>
    <lineage>
        <taxon>Eukaryota</taxon>
        <taxon>Metazoa</taxon>
        <taxon>Ecdysozoa</taxon>
        <taxon>Nematoda</taxon>
        <taxon>Chromadorea</taxon>
        <taxon>Rhabditida</taxon>
        <taxon>Rhabditina</taxon>
        <taxon>Rhabditomorpha</taxon>
        <taxon>Strongyloidea</taxon>
        <taxon>Metastrongylidae</taxon>
        <taxon>Angiostrongylus</taxon>
    </lineage>
</organism>
<reference evidence="2" key="2">
    <citation type="submission" date="2017-02" db="UniProtKB">
        <authorList>
            <consortium name="WormBaseParasite"/>
        </authorList>
    </citation>
    <scope>IDENTIFICATION</scope>
</reference>
<protein>
    <submittedName>
        <fullName evidence="2">Capsid protein</fullName>
    </submittedName>
</protein>
<keyword evidence="1" id="KW-1185">Reference proteome</keyword>
<dbReference type="AlphaFoldDB" id="A0A0K0DKL2"/>
<sequence length="123" mass="15202">MEAAWIKNYGDDLYLQCTYTCIRTLDRGLGHACKNDIVRRHQSGRDETTPYIQRRLRHRRRTALRNMRQYRSRRCRRSRQHEFVHEHRFIRTADIPNRTFTIKKMWINTDFDNLRRLRANIKL</sequence>